<organism evidence="1 2">
    <name type="scientific">Seohaeicola saemankumensis</name>
    <dbReference type="NCBI Taxonomy" id="481181"/>
    <lineage>
        <taxon>Bacteria</taxon>
        <taxon>Pseudomonadati</taxon>
        <taxon>Pseudomonadota</taxon>
        <taxon>Alphaproteobacteria</taxon>
        <taxon>Rhodobacterales</taxon>
        <taxon>Roseobacteraceae</taxon>
        <taxon>Seohaeicola</taxon>
    </lineage>
</organism>
<dbReference type="Gene3D" id="3.40.50.300">
    <property type="entry name" value="P-loop containing nucleotide triphosphate hydrolases"/>
    <property type="match status" value="1"/>
</dbReference>
<comment type="caution">
    <text evidence="1">The sequence shown here is derived from an EMBL/GenBank/DDBJ whole genome shotgun (WGS) entry which is preliminary data.</text>
</comment>
<dbReference type="Proteomes" id="UP001597151">
    <property type="component" value="Unassembled WGS sequence"/>
</dbReference>
<name>A0ABW3TAB0_9RHOB</name>
<gene>
    <name evidence="1" type="ORF">ACFQ3C_03035</name>
</gene>
<proteinExistence type="predicted"/>
<dbReference type="InterPro" id="IPR040632">
    <property type="entry name" value="Sulfotransfer_4"/>
</dbReference>
<dbReference type="InterPro" id="IPR027417">
    <property type="entry name" value="P-loop_NTPase"/>
</dbReference>
<dbReference type="Pfam" id="PF17784">
    <property type="entry name" value="Sulfotransfer_4"/>
    <property type="match status" value="1"/>
</dbReference>
<dbReference type="SUPFAM" id="SSF52540">
    <property type="entry name" value="P-loop containing nucleoside triphosphate hydrolases"/>
    <property type="match status" value="1"/>
</dbReference>
<evidence type="ECO:0000313" key="1">
    <source>
        <dbReference type="EMBL" id="MFD1193645.1"/>
    </source>
</evidence>
<sequence length="219" mass="24629">MTDQHYRLRVINLGLPKTGTTSLAHALKLTGLKVADFRIRRRQTTDTRLHGAYVARSFYDGYFNTGDPLAGLEAFDAFTEISSLRDGQSLWPQMDYGLIRALRAHHPGLRFLASWREPRALSDSMLRWSDLGTERLPASDIPGLPRGFGATTAERIRWIEGHYAHLDALFRDDPSFLRYDVADPEAPARITAHIGRKLTWWGRANRNPKAAQSAQGCAA</sequence>
<keyword evidence="2" id="KW-1185">Reference proteome</keyword>
<accession>A0ABW3TAB0</accession>
<dbReference type="RefSeq" id="WP_380788950.1">
    <property type="nucleotide sequence ID" value="NZ_JBHTKR010000001.1"/>
</dbReference>
<evidence type="ECO:0000313" key="2">
    <source>
        <dbReference type="Proteomes" id="UP001597151"/>
    </source>
</evidence>
<protein>
    <submittedName>
        <fullName evidence="1">Sulfotransferase</fullName>
    </submittedName>
</protein>
<dbReference type="EMBL" id="JBHTKR010000001">
    <property type="protein sequence ID" value="MFD1193645.1"/>
    <property type="molecule type" value="Genomic_DNA"/>
</dbReference>
<reference evidence="2" key="1">
    <citation type="journal article" date="2019" name="Int. J. Syst. Evol. Microbiol.">
        <title>The Global Catalogue of Microorganisms (GCM) 10K type strain sequencing project: providing services to taxonomists for standard genome sequencing and annotation.</title>
        <authorList>
            <consortium name="The Broad Institute Genomics Platform"/>
            <consortium name="The Broad Institute Genome Sequencing Center for Infectious Disease"/>
            <person name="Wu L."/>
            <person name="Ma J."/>
        </authorList>
    </citation>
    <scope>NUCLEOTIDE SEQUENCE [LARGE SCALE GENOMIC DNA]</scope>
    <source>
        <strain evidence="2">CCUG 55328</strain>
    </source>
</reference>